<organism evidence="1">
    <name type="scientific">viral metagenome</name>
    <dbReference type="NCBI Taxonomy" id="1070528"/>
    <lineage>
        <taxon>unclassified sequences</taxon>
        <taxon>metagenomes</taxon>
        <taxon>organismal metagenomes</taxon>
    </lineage>
</organism>
<evidence type="ECO:0000313" key="1">
    <source>
        <dbReference type="EMBL" id="QHT04222.1"/>
    </source>
</evidence>
<sequence length="41" mass="4878">MNTSRRATMSDFLIEEPIKTKQEVIITKNQQNFGERKRIKP</sequence>
<dbReference type="EMBL" id="MN739424">
    <property type="protein sequence ID" value="QHT04222.1"/>
    <property type="molecule type" value="Genomic_DNA"/>
</dbReference>
<name>A0A6C0CJ87_9ZZZZ</name>
<dbReference type="AlphaFoldDB" id="A0A6C0CJ87"/>
<proteinExistence type="predicted"/>
<reference evidence="1" key="1">
    <citation type="journal article" date="2020" name="Nature">
        <title>Giant virus diversity and host interactions through global metagenomics.</title>
        <authorList>
            <person name="Schulz F."/>
            <person name="Roux S."/>
            <person name="Paez-Espino D."/>
            <person name="Jungbluth S."/>
            <person name="Walsh D.A."/>
            <person name="Denef V.J."/>
            <person name="McMahon K.D."/>
            <person name="Konstantinidis K.T."/>
            <person name="Eloe-Fadrosh E.A."/>
            <person name="Kyrpides N.C."/>
            <person name="Woyke T."/>
        </authorList>
    </citation>
    <scope>NUCLEOTIDE SEQUENCE</scope>
    <source>
        <strain evidence="1">GVMAG-M-3300021185-45</strain>
    </source>
</reference>
<protein>
    <submittedName>
        <fullName evidence="1">Uncharacterized protein</fullName>
    </submittedName>
</protein>
<accession>A0A6C0CJ87</accession>